<organism evidence="2 3">
    <name type="scientific">Liparis tanakae</name>
    <name type="common">Tanaka's snailfish</name>
    <dbReference type="NCBI Taxonomy" id="230148"/>
    <lineage>
        <taxon>Eukaryota</taxon>
        <taxon>Metazoa</taxon>
        <taxon>Chordata</taxon>
        <taxon>Craniata</taxon>
        <taxon>Vertebrata</taxon>
        <taxon>Euteleostomi</taxon>
        <taxon>Actinopterygii</taxon>
        <taxon>Neopterygii</taxon>
        <taxon>Teleostei</taxon>
        <taxon>Neoteleostei</taxon>
        <taxon>Acanthomorphata</taxon>
        <taxon>Eupercaria</taxon>
        <taxon>Perciformes</taxon>
        <taxon>Cottioidei</taxon>
        <taxon>Cottales</taxon>
        <taxon>Liparidae</taxon>
        <taxon>Liparis</taxon>
    </lineage>
</organism>
<accession>A0A4Z2II24</accession>
<evidence type="ECO:0000256" key="1">
    <source>
        <dbReference type="SAM" id="MobiDB-lite"/>
    </source>
</evidence>
<feature type="compositionally biased region" description="Polar residues" evidence="1">
    <location>
        <begin position="35"/>
        <end position="47"/>
    </location>
</feature>
<evidence type="ECO:0000313" key="2">
    <source>
        <dbReference type="EMBL" id="TNN77335.1"/>
    </source>
</evidence>
<keyword evidence="3" id="KW-1185">Reference proteome</keyword>
<evidence type="ECO:0000313" key="3">
    <source>
        <dbReference type="Proteomes" id="UP000314294"/>
    </source>
</evidence>
<sequence length="161" mass="17325">MKGAEPEDRLDGGGGWGGVLEPEGDPPPPQPPPGSRQSYPHSTAGGSNSFLHHHHHQCLASRGDSGGSELFLTGPCVSWFSRCTWMGCWNRPHKRGCRVLCSETFQEEETPSRAASQRSSSSTAQREGMDRSASLGKLFKNTPCRDALSIGRFTSGRAASI</sequence>
<feature type="region of interest" description="Disordered" evidence="1">
    <location>
        <begin position="1"/>
        <end position="47"/>
    </location>
</feature>
<name>A0A4Z2II24_9TELE</name>
<comment type="caution">
    <text evidence="2">The sequence shown here is derived from an EMBL/GenBank/DDBJ whole genome shotgun (WGS) entry which is preliminary data.</text>
</comment>
<reference evidence="2 3" key="1">
    <citation type="submission" date="2019-03" db="EMBL/GenBank/DDBJ databases">
        <title>First draft genome of Liparis tanakae, snailfish: a comprehensive survey of snailfish specific genes.</title>
        <authorList>
            <person name="Kim W."/>
            <person name="Song I."/>
            <person name="Jeong J.-H."/>
            <person name="Kim D."/>
            <person name="Kim S."/>
            <person name="Ryu S."/>
            <person name="Song J.Y."/>
            <person name="Lee S.K."/>
        </authorList>
    </citation>
    <scope>NUCLEOTIDE SEQUENCE [LARGE SCALE GENOMIC DNA]</scope>
    <source>
        <tissue evidence="2">Muscle</tissue>
    </source>
</reference>
<protein>
    <submittedName>
        <fullName evidence="2">Uncharacterized protein</fullName>
    </submittedName>
</protein>
<feature type="compositionally biased region" description="Low complexity" evidence="1">
    <location>
        <begin position="112"/>
        <end position="126"/>
    </location>
</feature>
<gene>
    <name evidence="2" type="ORF">EYF80_012449</name>
</gene>
<dbReference type="Proteomes" id="UP000314294">
    <property type="component" value="Unassembled WGS sequence"/>
</dbReference>
<feature type="compositionally biased region" description="Pro residues" evidence="1">
    <location>
        <begin position="25"/>
        <end position="34"/>
    </location>
</feature>
<dbReference type="AlphaFoldDB" id="A0A4Z2II24"/>
<proteinExistence type="predicted"/>
<feature type="region of interest" description="Disordered" evidence="1">
    <location>
        <begin position="108"/>
        <end position="135"/>
    </location>
</feature>
<dbReference type="EMBL" id="SRLO01000084">
    <property type="protein sequence ID" value="TNN77335.1"/>
    <property type="molecule type" value="Genomic_DNA"/>
</dbReference>
<feature type="compositionally biased region" description="Basic and acidic residues" evidence="1">
    <location>
        <begin position="1"/>
        <end position="11"/>
    </location>
</feature>